<evidence type="ECO:0000313" key="3">
    <source>
        <dbReference type="EMBL" id="CAG7823470.1"/>
    </source>
</evidence>
<sequence length="97" mass="10800">MLGDQPANLRKAHRLGFAVPPLDFGALTEESLLEALNLALNDPSYRETARRLSGIYLDQQSKPLDRGVYWVEKCFGSKAPPASSKALSEDKKKKKKQ</sequence>
<keyword evidence="4" id="KW-1185">Reference proteome</keyword>
<evidence type="ECO:0000256" key="2">
    <source>
        <dbReference type="SAM" id="MobiDB-lite"/>
    </source>
</evidence>
<reference evidence="3" key="1">
    <citation type="submission" date="2021-06" db="EMBL/GenBank/DDBJ databases">
        <authorList>
            <person name="Hodson N. C."/>
            <person name="Mongue J. A."/>
            <person name="Jaron S. K."/>
        </authorList>
    </citation>
    <scope>NUCLEOTIDE SEQUENCE</scope>
</reference>
<feature type="region of interest" description="Disordered" evidence="2">
    <location>
        <begin position="77"/>
        <end position="97"/>
    </location>
</feature>
<dbReference type="Pfam" id="PF00201">
    <property type="entry name" value="UDPGT"/>
    <property type="match status" value="1"/>
</dbReference>
<dbReference type="AlphaFoldDB" id="A0A8J2PVS7"/>
<dbReference type="EMBL" id="CAJVCH010529593">
    <property type="protein sequence ID" value="CAG7823470.1"/>
    <property type="molecule type" value="Genomic_DNA"/>
</dbReference>
<dbReference type="InterPro" id="IPR002213">
    <property type="entry name" value="UDP_glucos_trans"/>
</dbReference>
<evidence type="ECO:0000256" key="1">
    <source>
        <dbReference type="ARBA" id="ARBA00022679"/>
    </source>
</evidence>
<gene>
    <name evidence="3" type="ORF">AFUS01_LOCUS33685</name>
</gene>
<dbReference type="OrthoDB" id="5835829at2759"/>
<comment type="caution">
    <text evidence="3">The sequence shown here is derived from an EMBL/GenBank/DDBJ whole genome shotgun (WGS) entry which is preliminary data.</text>
</comment>
<keyword evidence="1" id="KW-0808">Transferase</keyword>
<dbReference type="GO" id="GO:0008194">
    <property type="term" value="F:UDP-glycosyltransferase activity"/>
    <property type="evidence" value="ECO:0007669"/>
    <property type="project" value="InterPro"/>
</dbReference>
<organism evidence="3 4">
    <name type="scientific">Allacma fusca</name>
    <dbReference type="NCBI Taxonomy" id="39272"/>
    <lineage>
        <taxon>Eukaryota</taxon>
        <taxon>Metazoa</taxon>
        <taxon>Ecdysozoa</taxon>
        <taxon>Arthropoda</taxon>
        <taxon>Hexapoda</taxon>
        <taxon>Collembola</taxon>
        <taxon>Symphypleona</taxon>
        <taxon>Sminthuridae</taxon>
        <taxon>Allacma</taxon>
    </lineage>
</organism>
<proteinExistence type="predicted"/>
<dbReference type="Proteomes" id="UP000708208">
    <property type="component" value="Unassembled WGS sequence"/>
</dbReference>
<protein>
    <submittedName>
        <fullName evidence="3">Uncharacterized protein</fullName>
    </submittedName>
</protein>
<feature type="compositionally biased region" description="Low complexity" evidence="2">
    <location>
        <begin position="77"/>
        <end position="86"/>
    </location>
</feature>
<name>A0A8J2PVS7_9HEXA</name>
<evidence type="ECO:0000313" key="4">
    <source>
        <dbReference type="Proteomes" id="UP000708208"/>
    </source>
</evidence>
<accession>A0A8J2PVS7</accession>